<proteinExistence type="predicted"/>
<keyword evidence="10" id="KW-1185">Reference proteome</keyword>
<feature type="domain" description="POTRA" evidence="8">
    <location>
        <begin position="49"/>
        <end position="117"/>
    </location>
</feature>
<evidence type="ECO:0000256" key="4">
    <source>
        <dbReference type="ARBA" id="ARBA00022692"/>
    </source>
</evidence>
<dbReference type="InterPro" id="IPR013685">
    <property type="entry name" value="POTRA_FtsQ_type"/>
</dbReference>
<dbReference type="InterPro" id="IPR005548">
    <property type="entry name" value="Cell_div_FtsQ/DivIB_C"/>
</dbReference>
<comment type="caution">
    <text evidence="9">The sequence shown here is derived from an EMBL/GenBank/DDBJ whole genome shotgun (WGS) entry which is preliminary data.</text>
</comment>
<name>A0A923EA03_CLOTT</name>
<evidence type="ECO:0000313" key="9">
    <source>
        <dbReference type="EMBL" id="MBC2396620.1"/>
    </source>
</evidence>
<dbReference type="RefSeq" id="WP_035144921.1">
    <property type="nucleotide sequence ID" value="NZ_JAAZWO010000002.1"/>
</dbReference>
<evidence type="ECO:0000256" key="6">
    <source>
        <dbReference type="ARBA" id="ARBA00023136"/>
    </source>
</evidence>
<keyword evidence="4" id="KW-0812">Transmembrane</keyword>
<accession>A0A923EA03</accession>
<dbReference type="PANTHER" id="PTHR37820:SF1">
    <property type="entry name" value="CELL DIVISION PROTEIN FTSQ"/>
    <property type="match status" value="1"/>
</dbReference>
<comment type="subcellular location">
    <subcellularLocation>
        <location evidence="1">Membrane</location>
    </subcellularLocation>
</comment>
<keyword evidence="3" id="KW-0132">Cell division</keyword>
<evidence type="ECO:0000256" key="7">
    <source>
        <dbReference type="ARBA" id="ARBA00023306"/>
    </source>
</evidence>
<keyword evidence="6" id="KW-0472">Membrane</keyword>
<dbReference type="InterPro" id="IPR034746">
    <property type="entry name" value="POTRA"/>
</dbReference>
<evidence type="ECO:0000313" key="10">
    <source>
        <dbReference type="Proteomes" id="UP000563151"/>
    </source>
</evidence>
<evidence type="ECO:0000259" key="8">
    <source>
        <dbReference type="PROSITE" id="PS51779"/>
    </source>
</evidence>
<keyword evidence="5" id="KW-1133">Transmembrane helix</keyword>
<evidence type="ECO:0000256" key="5">
    <source>
        <dbReference type="ARBA" id="ARBA00022989"/>
    </source>
</evidence>
<dbReference type="GO" id="GO:0005886">
    <property type="term" value="C:plasma membrane"/>
    <property type="evidence" value="ECO:0007669"/>
    <property type="project" value="TreeGrafter"/>
</dbReference>
<dbReference type="Pfam" id="PF08478">
    <property type="entry name" value="POTRA_1"/>
    <property type="match status" value="1"/>
</dbReference>
<evidence type="ECO:0000256" key="2">
    <source>
        <dbReference type="ARBA" id="ARBA00022475"/>
    </source>
</evidence>
<dbReference type="PANTHER" id="PTHR37820">
    <property type="entry name" value="CELL DIVISION PROTEIN DIVIB"/>
    <property type="match status" value="1"/>
</dbReference>
<keyword evidence="2" id="KW-1003">Cell membrane</keyword>
<dbReference type="Proteomes" id="UP000563151">
    <property type="component" value="Unassembled WGS sequence"/>
</dbReference>
<dbReference type="EMBL" id="JAAZWO010000002">
    <property type="protein sequence ID" value="MBC2396620.1"/>
    <property type="molecule type" value="Genomic_DNA"/>
</dbReference>
<protein>
    <submittedName>
        <fullName evidence="9">FtsQ-type POTRA domain-containing protein</fullName>
    </submittedName>
</protein>
<dbReference type="GO" id="GO:0051301">
    <property type="term" value="P:cell division"/>
    <property type="evidence" value="ECO:0007669"/>
    <property type="project" value="UniProtKB-KW"/>
</dbReference>
<dbReference type="InterPro" id="IPR050487">
    <property type="entry name" value="FtsQ_DivIB"/>
</dbReference>
<gene>
    <name evidence="9" type="ORF">HGG79_02345</name>
</gene>
<keyword evidence="7" id="KW-0131">Cell cycle</keyword>
<evidence type="ECO:0000256" key="1">
    <source>
        <dbReference type="ARBA" id="ARBA00004370"/>
    </source>
</evidence>
<organism evidence="9 10">
    <name type="scientific">Clostridium tetanomorphum</name>
    <dbReference type="NCBI Taxonomy" id="1553"/>
    <lineage>
        <taxon>Bacteria</taxon>
        <taxon>Bacillati</taxon>
        <taxon>Bacillota</taxon>
        <taxon>Clostridia</taxon>
        <taxon>Eubacteriales</taxon>
        <taxon>Clostridiaceae</taxon>
        <taxon>Clostridium</taxon>
    </lineage>
</organism>
<dbReference type="Pfam" id="PF03799">
    <property type="entry name" value="FtsQ_DivIB_C"/>
    <property type="match status" value="1"/>
</dbReference>
<dbReference type="Gene3D" id="3.10.20.310">
    <property type="entry name" value="membrane protein fhac"/>
    <property type="match status" value="1"/>
</dbReference>
<dbReference type="AlphaFoldDB" id="A0A923EA03"/>
<dbReference type="PROSITE" id="PS51779">
    <property type="entry name" value="POTRA"/>
    <property type="match status" value="1"/>
</dbReference>
<reference evidence="9 10" key="1">
    <citation type="submission" date="2020-04" db="EMBL/GenBank/DDBJ databases">
        <title>Genomic insights into acetone-butanol-ethanol (ABE) fermentation by sequencing solventogenic clostridia strains.</title>
        <authorList>
            <person name="Brown S."/>
        </authorList>
    </citation>
    <scope>NUCLEOTIDE SEQUENCE [LARGE SCALE GENOMIC DNA]</scope>
    <source>
        <strain evidence="9 10">DJ011</strain>
    </source>
</reference>
<sequence length="261" mass="30660">MIENIDFQKKSKNQLIIKRRRRKFVKKCFILLILLISTLTGLCLKHPYFNVKKIEVINNKNISKEEIIKLSRIYEGDNIFYINMDRTKRDILNNPYILKAEVKRKLPNKILIDISEREAIFYGEKNREYIIVDKNGVVLEIRKDIKNMNLVKLQGFQLEKSEVGKTIFVDDDRKVELIKEISLLVGSKKDNYNISLVNLQDLNNIQFYYKNILIKLGNSDELNNKLNKAFNIILQKEEVKSAKKGYVDVSFNGNPVVFIEK</sequence>
<evidence type="ECO:0000256" key="3">
    <source>
        <dbReference type="ARBA" id="ARBA00022618"/>
    </source>
</evidence>